<proteinExistence type="predicted"/>
<organism evidence="2 3">
    <name type="scientific">Halobaculum litoreum</name>
    <dbReference type="NCBI Taxonomy" id="3031998"/>
    <lineage>
        <taxon>Archaea</taxon>
        <taxon>Methanobacteriati</taxon>
        <taxon>Methanobacteriota</taxon>
        <taxon>Stenosarchaea group</taxon>
        <taxon>Halobacteria</taxon>
        <taxon>Halobacteriales</taxon>
        <taxon>Haloferacaceae</taxon>
        <taxon>Halobaculum</taxon>
    </lineage>
</organism>
<evidence type="ECO:0000313" key="3">
    <source>
        <dbReference type="Proteomes" id="UP001596368"/>
    </source>
</evidence>
<dbReference type="InterPro" id="IPR040624">
    <property type="entry name" value="HalOD1"/>
</dbReference>
<protein>
    <submittedName>
        <fullName evidence="2">HalOD1 output domain-containing protein</fullName>
    </submittedName>
</protein>
<evidence type="ECO:0000313" key="2">
    <source>
        <dbReference type="EMBL" id="MFC7135981.1"/>
    </source>
</evidence>
<reference evidence="2 3" key="1">
    <citation type="journal article" date="2019" name="Int. J. Syst. Evol. Microbiol.">
        <title>The Global Catalogue of Microorganisms (GCM) 10K type strain sequencing project: providing services to taxonomists for standard genome sequencing and annotation.</title>
        <authorList>
            <consortium name="The Broad Institute Genomics Platform"/>
            <consortium name="The Broad Institute Genome Sequencing Center for Infectious Disease"/>
            <person name="Wu L."/>
            <person name="Ma J."/>
        </authorList>
    </citation>
    <scope>NUCLEOTIDE SEQUENCE [LARGE SCALE GENOMIC DNA]</scope>
    <source>
        <strain evidence="2 3">DT92</strain>
    </source>
</reference>
<dbReference type="Pfam" id="PF18545">
    <property type="entry name" value="HalOD1"/>
    <property type="match status" value="1"/>
</dbReference>
<gene>
    <name evidence="2" type="ORF">ACFQRB_04240</name>
</gene>
<dbReference type="Proteomes" id="UP001596368">
    <property type="component" value="Unassembled WGS sequence"/>
</dbReference>
<comment type="caution">
    <text evidence="2">The sequence shown here is derived from an EMBL/GenBank/DDBJ whole genome shotgun (WGS) entry which is preliminary data.</text>
</comment>
<keyword evidence="3" id="KW-1185">Reference proteome</keyword>
<feature type="domain" description="Halobacterial output" evidence="1">
    <location>
        <begin position="10"/>
        <end position="77"/>
    </location>
</feature>
<evidence type="ECO:0000259" key="1">
    <source>
        <dbReference type="Pfam" id="PF18545"/>
    </source>
</evidence>
<accession>A0ABD5XQC8</accession>
<sequence length="82" mass="8662">MAPSRTDTGRPVSERVVERVAAAEDRAPDELVARLHDAVDPDALDRIVAGGTADTTVEFRFHGYAVTVAGDRTVEVAAADGE</sequence>
<dbReference type="AlphaFoldDB" id="A0ABD5XQC8"/>
<dbReference type="EMBL" id="JBHSZG010000001">
    <property type="protein sequence ID" value="MFC7135981.1"/>
    <property type="molecule type" value="Genomic_DNA"/>
</dbReference>
<name>A0ABD5XQC8_9EURY</name>